<sequence length="62" mass="7039">MQSKRARNLLSRRLIIVGEATSQQSSVADLPLLLRQQHDLNRLGRLNTVRSIALIEEQCRAT</sequence>
<dbReference type="AlphaFoldDB" id="A0A0N7L6X4"/>
<proteinExistence type="predicted"/>
<reference evidence="2" key="1">
    <citation type="submission" date="2014-09" db="EMBL/GenBank/DDBJ databases">
        <authorList>
            <person name="Sharma Rahul"/>
            <person name="Thines Marco"/>
        </authorList>
    </citation>
    <scope>NUCLEOTIDE SEQUENCE [LARGE SCALE GENOMIC DNA]</scope>
</reference>
<accession>A0A0N7L6X4</accession>
<dbReference type="Proteomes" id="UP000054928">
    <property type="component" value="Unassembled WGS sequence"/>
</dbReference>
<dbReference type="GeneID" id="36396830"/>
<dbReference type="RefSeq" id="XP_024581852.1">
    <property type="nucleotide sequence ID" value="XM_024716233.1"/>
</dbReference>
<keyword evidence="2" id="KW-1185">Reference proteome</keyword>
<evidence type="ECO:0000313" key="1">
    <source>
        <dbReference type="EMBL" id="CEG45483.1"/>
    </source>
</evidence>
<name>A0A0N7L6X4_PLAHL</name>
<evidence type="ECO:0000313" key="2">
    <source>
        <dbReference type="Proteomes" id="UP000054928"/>
    </source>
</evidence>
<organism evidence="1 2">
    <name type="scientific">Plasmopara halstedii</name>
    <name type="common">Downy mildew of sunflower</name>
    <dbReference type="NCBI Taxonomy" id="4781"/>
    <lineage>
        <taxon>Eukaryota</taxon>
        <taxon>Sar</taxon>
        <taxon>Stramenopiles</taxon>
        <taxon>Oomycota</taxon>
        <taxon>Peronosporomycetes</taxon>
        <taxon>Peronosporales</taxon>
        <taxon>Peronosporaceae</taxon>
        <taxon>Plasmopara</taxon>
    </lineage>
</organism>
<dbReference type="EMBL" id="CCYD01001583">
    <property type="protein sequence ID" value="CEG45483.1"/>
    <property type="molecule type" value="Genomic_DNA"/>
</dbReference>
<protein>
    <submittedName>
        <fullName evidence="1">Uncharacterized protein</fullName>
    </submittedName>
</protein>